<sequence length="227" mass="24443">MGNGFFTRIGKSWSQLEKGLNDGVSKSKVAGIGLFIAFVGLQIHQGVGLVGPDPSTLVTIAACANTNPQTVGDTNYNYFKKVVDFHKIQSTAGAISLSNFNRFEVWVDLATLLYVDDVLATTGALYSMAEMGGFVNDAGGFEDPSLVMVGAMMMKEAVPAFVTMLLMPLTYSIANAIIGGIGLYLSLNLYDYLVVRLKWLAKMRRMVVKEHNQVSATAAVVSANEII</sequence>
<gene>
    <name evidence="2" type="ORF">PRUPE_5G155400</name>
</gene>
<name>M5WGG4_PRUPE</name>
<evidence type="ECO:0000256" key="1">
    <source>
        <dbReference type="ARBA" id="ARBA00022448"/>
    </source>
</evidence>
<keyword evidence="1" id="KW-0813">Transport</keyword>
<organism evidence="2 3">
    <name type="scientific">Prunus persica</name>
    <name type="common">Peach</name>
    <name type="synonym">Amygdalus persica</name>
    <dbReference type="NCBI Taxonomy" id="3760"/>
    <lineage>
        <taxon>Eukaryota</taxon>
        <taxon>Viridiplantae</taxon>
        <taxon>Streptophyta</taxon>
        <taxon>Embryophyta</taxon>
        <taxon>Tracheophyta</taxon>
        <taxon>Spermatophyta</taxon>
        <taxon>Magnoliopsida</taxon>
        <taxon>eudicotyledons</taxon>
        <taxon>Gunneridae</taxon>
        <taxon>Pentapetalae</taxon>
        <taxon>rosids</taxon>
        <taxon>fabids</taxon>
        <taxon>Rosales</taxon>
        <taxon>Rosaceae</taxon>
        <taxon>Amygdaloideae</taxon>
        <taxon>Amygdaleae</taxon>
        <taxon>Prunus</taxon>
    </lineage>
</organism>
<dbReference type="EMBL" id="CM007655">
    <property type="protein sequence ID" value="ONI08048.1"/>
    <property type="molecule type" value="Genomic_DNA"/>
</dbReference>
<dbReference type="Gramene" id="ONI08048">
    <property type="protein sequence ID" value="ONI08048"/>
    <property type="gene ID" value="PRUPE_5G155400"/>
</dbReference>
<dbReference type="PANTHER" id="PTHR43337:SF13">
    <property type="entry name" value="ADENINE_GUANINE PERMEASE AZG2"/>
    <property type="match status" value="1"/>
</dbReference>
<dbReference type="eggNOG" id="ENOG502QQ5E">
    <property type="taxonomic scope" value="Eukaryota"/>
</dbReference>
<dbReference type="AlphaFoldDB" id="M5WGG4"/>
<dbReference type="STRING" id="3760.M5WGG4"/>
<evidence type="ECO:0000313" key="3">
    <source>
        <dbReference type="Proteomes" id="UP000006882"/>
    </source>
</evidence>
<dbReference type="InterPro" id="IPR045018">
    <property type="entry name" value="Azg-like"/>
</dbReference>
<dbReference type="GO" id="GO:0015205">
    <property type="term" value="F:nucleobase transmembrane transporter activity"/>
    <property type="evidence" value="ECO:0007669"/>
    <property type="project" value="InterPro"/>
</dbReference>
<accession>M5WGG4</accession>
<reference evidence="2 3" key="1">
    <citation type="journal article" date="2013" name="Nat. Genet.">
        <title>The high-quality draft genome of peach (Prunus persica) identifies unique patterns of genetic diversity, domestication and genome evolution.</title>
        <authorList>
            <consortium name="International Peach Genome Initiative"/>
            <person name="Verde I."/>
            <person name="Abbott A.G."/>
            <person name="Scalabrin S."/>
            <person name="Jung S."/>
            <person name="Shu S."/>
            <person name="Marroni F."/>
            <person name="Zhebentyayeva T."/>
            <person name="Dettori M.T."/>
            <person name="Grimwood J."/>
            <person name="Cattonaro F."/>
            <person name="Zuccolo A."/>
            <person name="Rossini L."/>
            <person name="Jenkins J."/>
            <person name="Vendramin E."/>
            <person name="Meisel L.A."/>
            <person name="Decroocq V."/>
            <person name="Sosinski B."/>
            <person name="Prochnik S."/>
            <person name="Mitros T."/>
            <person name="Policriti A."/>
            <person name="Cipriani G."/>
            <person name="Dondini L."/>
            <person name="Ficklin S."/>
            <person name="Goodstein D.M."/>
            <person name="Xuan P."/>
            <person name="Del Fabbro C."/>
            <person name="Aramini V."/>
            <person name="Copetti D."/>
            <person name="Gonzalez S."/>
            <person name="Horner D.S."/>
            <person name="Falchi R."/>
            <person name="Lucas S."/>
            <person name="Mica E."/>
            <person name="Maldonado J."/>
            <person name="Lazzari B."/>
            <person name="Bielenberg D."/>
            <person name="Pirona R."/>
            <person name="Miculan M."/>
            <person name="Barakat A."/>
            <person name="Testolin R."/>
            <person name="Stella A."/>
            <person name="Tartarini S."/>
            <person name="Tonutti P."/>
            <person name="Arus P."/>
            <person name="Orellana A."/>
            <person name="Wells C."/>
            <person name="Main D."/>
            <person name="Vizzotto G."/>
            <person name="Silva H."/>
            <person name="Salamini F."/>
            <person name="Schmutz J."/>
            <person name="Morgante M."/>
            <person name="Rokhsar D.S."/>
        </authorList>
    </citation>
    <scope>NUCLEOTIDE SEQUENCE [LARGE SCALE GENOMIC DNA]</scope>
    <source>
        <strain evidence="3">cv. Nemared</strain>
    </source>
</reference>
<keyword evidence="3" id="KW-1185">Reference proteome</keyword>
<dbReference type="PANTHER" id="PTHR43337">
    <property type="entry name" value="XANTHINE/URACIL PERMEASE C887.17-RELATED"/>
    <property type="match status" value="1"/>
</dbReference>
<dbReference type="HOGENOM" id="CLU_1221454_0_0_1"/>
<evidence type="ECO:0000313" key="2">
    <source>
        <dbReference type="EMBL" id="ONI08048.1"/>
    </source>
</evidence>
<dbReference type="Proteomes" id="UP000006882">
    <property type="component" value="Chromosome G5"/>
</dbReference>
<protein>
    <submittedName>
        <fullName evidence="2">Uncharacterized protein</fullName>
    </submittedName>
</protein>
<proteinExistence type="predicted"/>